<accession>A0ABT7QQE3</accession>
<dbReference type="GO" id="GO:0016787">
    <property type="term" value="F:hydrolase activity"/>
    <property type="evidence" value="ECO:0007669"/>
    <property type="project" value="UniProtKB-KW"/>
</dbReference>
<feature type="domain" description="AB hydrolase-1" evidence="1">
    <location>
        <begin position="50"/>
        <end position="146"/>
    </location>
</feature>
<proteinExistence type="predicted"/>
<dbReference type="Proteomes" id="UP001169066">
    <property type="component" value="Unassembled WGS sequence"/>
</dbReference>
<dbReference type="Pfam" id="PF00561">
    <property type="entry name" value="Abhydrolase_1"/>
    <property type="match status" value="1"/>
</dbReference>
<protein>
    <submittedName>
        <fullName evidence="2">Alpha/beta hydrolase</fullName>
    </submittedName>
</protein>
<keyword evidence="3" id="KW-1185">Reference proteome</keyword>
<dbReference type="RefSeq" id="WP_289401371.1">
    <property type="nucleotide sequence ID" value="NZ_JAQIBC010000002.1"/>
</dbReference>
<dbReference type="PANTHER" id="PTHR12277">
    <property type="entry name" value="ALPHA/BETA HYDROLASE DOMAIN-CONTAINING PROTEIN"/>
    <property type="match status" value="1"/>
</dbReference>
<evidence type="ECO:0000313" key="2">
    <source>
        <dbReference type="EMBL" id="MDM5263261.1"/>
    </source>
</evidence>
<comment type="caution">
    <text evidence="2">The sequence shown here is derived from an EMBL/GenBank/DDBJ whole genome shotgun (WGS) entry which is preliminary data.</text>
</comment>
<dbReference type="InterPro" id="IPR029058">
    <property type="entry name" value="AB_hydrolase_fold"/>
</dbReference>
<reference evidence="2" key="1">
    <citation type="submission" date="2023-01" db="EMBL/GenBank/DDBJ databases">
        <title>Sulfurovum sp. XTW-4 genome assembly.</title>
        <authorList>
            <person name="Wang J."/>
        </authorList>
    </citation>
    <scope>NUCLEOTIDE SEQUENCE</scope>
    <source>
        <strain evidence="2">XTW-4</strain>
    </source>
</reference>
<dbReference type="SUPFAM" id="SSF53474">
    <property type="entry name" value="alpha/beta-Hydrolases"/>
    <property type="match status" value="1"/>
</dbReference>
<organism evidence="2 3">
    <name type="scientific">Sulfurovum xiamenensis</name>
    <dbReference type="NCBI Taxonomy" id="3019066"/>
    <lineage>
        <taxon>Bacteria</taxon>
        <taxon>Pseudomonadati</taxon>
        <taxon>Campylobacterota</taxon>
        <taxon>Epsilonproteobacteria</taxon>
        <taxon>Campylobacterales</taxon>
        <taxon>Sulfurovaceae</taxon>
        <taxon>Sulfurovum</taxon>
    </lineage>
</organism>
<evidence type="ECO:0000313" key="3">
    <source>
        <dbReference type="Proteomes" id="UP001169066"/>
    </source>
</evidence>
<keyword evidence="2" id="KW-0378">Hydrolase</keyword>
<name>A0ABT7QQE3_9BACT</name>
<dbReference type="EMBL" id="JAQIBC010000002">
    <property type="protein sequence ID" value="MDM5263261.1"/>
    <property type="molecule type" value="Genomic_DNA"/>
</dbReference>
<evidence type="ECO:0000259" key="1">
    <source>
        <dbReference type="Pfam" id="PF00561"/>
    </source>
</evidence>
<dbReference type="Gene3D" id="3.40.50.1820">
    <property type="entry name" value="alpha/beta hydrolase"/>
    <property type="match status" value="1"/>
</dbReference>
<sequence>MCFLLFVFQRQIIYLPSTEVSVPDVAYTLLDTGEVRIKVWTLNPGKEKALIYFGGNAENVAYNIDDFRSIFADRTVYLVNYRGYGGSSGSPYEGGLYSDALAVYDHFIKLHSTISTMGRSIGGAVATYLASKRNIDKLILVTPFDSAVNVGKKIYGFFPIDLIIKERLDSVGRAADITTDTLIIAAGNDRVIPYENTQNFIHSFNKTEVETVTLSNVGHNTVHLHPDYKETIASFMR</sequence>
<dbReference type="InterPro" id="IPR000073">
    <property type="entry name" value="AB_hydrolase_1"/>
</dbReference>
<gene>
    <name evidence="2" type="ORF">PF327_03550</name>
</gene>